<dbReference type="PROSITE" id="PS50113">
    <property type="entry name" value="PAC"/>
    <property type="match status" value="2"/>
</dbReference>
<dbReference type="Gene3D" id="3.30.565.10">
    <property type="entry name" value="Histidine kinase-like ATPase, C-terminal domain"/>
    <property type="match status" value="1"/>
</dbReference>
<dbReference type="Pfam" id="PF08447">
    <property type="entry name" value="PAS_3"/>
    <property type="match status" value="2"/>
</dbReference>
<evidence type="ECO:0000256" key="2">
    <source>
        <dbReference type="ARBA" id="ARBA00012438"/>
    </source>
</evidence>
<evidence type="ECO:0000313" key="20">
    <source>
        <dbReference type="EMBL" id="MCO6051363.1"/>
    </source>
</evidence>
<dbReference type="InterPro" id="IPR011102">
    <property type="entry name" value="Sig_transdc_His_kinase_HWE"/>
</dbReference>
<comment type="caution">
    <text evidence="20">The sequence shown here is derived from an EMBL/GenBank/DDBJ whole genome shotgun (WGS) entry which is preliminary data.</text>
</comment>
<evidence type="ECO:0000256" key="11">
    <source>
        <dbReference type="ARBA" id="ARBA00022741"/>
    </source>
</evidence>
<dbReference type="EMBL" id="JAMXQS010000008">
    <property type="protein sequence ID" value="MCO6051363.1"/>
    <property type="molecule type" value="Genomic_DNA"/>
</dbReference>
<comment type="catalytic activity">
    <reaction evidence="1">
        <text>ATP + protein L-histidine = ADP + protein N-phospho-L-histidine.</text>
        <dbReference type="EC" id="2.7.13.3"/>
    </reaction>
</comment>
<feature type="region of interest" description="Disordered" evidence="17">
    <location>
        <begin position="1"/>
        <end position="20"/>
    </location>
</feature>
<dbReference type="SUPFAM" id="SSF55785">
    <property type="entry name" value="PYP-like sensor domain (PAS domain)"/>
    <property type="match status" value="2"/>
</dbReference>
<sequence length="636" mass="70759">MPNRLFPQRTNRPAPVVGASPEMTGRIGRFDWSTTPLGPLDTWPEALRAATRTILCSPMPMVMLIGREGIMIYNDGYAAFAGARHPSVLGMPVAEAFPEIGDYNRNVIDFSFRGETLSLKDQELAMDRNGTLEPVWMDLDYSPLLGADGEPFGVLAIVNETTAQMRTKRALARSQEQLSFAFDASGIVGSWDWNIGTNSVKADSRFAELYGVEPEAARQGVALDVFMGGIHADDRTMVAEAIRKAVEGGDELRVEYRVHPRQGGVHWVLALGRVARDETGAPTRLPGIVLDISDRRAQEALLSASEAKFRAIADSMPQMVWSTLPDGFHDYYNARWYEFTGMPVGSTDGEEWNGMFHPDDQARAWEVWRHSLETGEPYEIEYRLRHHSGEYRWTLGRALPIRDAEGRISRWMGTCTDIHETKIAAEEREVVAQELSHRIKNIFSVLTGIVSLSARAYPEAKQFAGELRQRIFAMGRAHDFVRPHSRASRPQAQQHSLKALVEQLVAPFESEEKSMRLSFTGDDAVIDEAAATPLALLFHELATNSAKYGAFSARDGRVTIEGRSQGDRYQLVWKEQGGPVVEASPREGFGTRLIALSVEGQLGGKLERAWEADGLRMQIDVPLAALSRSGRLQKTF</sequence>
<dbReference type="SMART" id="SM00911">
    <property type="entry name" value="HWE_HK"/>
    <property type="match status" value="1"/>
</dbReference>
<dbReference type="Pfam" id="PF07536">
    <property type="entry name" value="HWE_HK"/>
    <property type="match status" value="1"/>
</dbReference>
<evidence type="ECO:0000259" key="18">
    <source>
        <dbReference type="PROSITE" id="PS50112"/>
    </source>
</evidence>
<dbReference type="Pfam" id="PF13426">
    <property type="entry name" value="PAS_9"/>
    <property type="match status" value="1"/>
</dbReference>
<evidence type="ECO:0000256" key="10">
    <source>
        <dbReference type="ARBA" id="ARBA00022737"/>
    </source>
</evidence>
<dbReference type="InterPro" id="IPR036890">
    <property type="entry name" value="HATPase_C_sf"/>
</dbReference>
<keyword evidence="13" id="KW-0067">ATP-binding</keyword>
<dbReference type="InterPro" id="IPR000700">
    <property type="entry name" value="PAS-assoc_C"/>
</dbReference>
<evidence type="ECO:0000256" key="13">
    <source>
        <dbReference type="ARBA" id="ARBA00022840"/>
    </source>
</evidence>
<dbReference type="EC" id="2.7.13.3" evidence="2"/>
<accession>A0ABT1C944</accession>
<keyword evidence="7" id="KW-0285">Flavoprotein</keyword>
<dbReference type="PROSITE" id="PS50112">
    <property type="entry name" value="PAS"/>
    <property type="match status" value="1"/>
</dbReference>
<protein>
    <recommendedName>
        <fullName evidence="3">Blue-light-activated histidine kinase</fullName>
        <ecNumber evidence="2">2.7.13.3</ecNumber>
    </recommendedName>
</protein>
<dbReference type="NCBIfam" id="TIGR00229">
    <property type="entry name" value="sensory_box"/>
    <property type="match status" value="2"/>
</dbReference>
<feature type="domain" description="PAC" evidence="19">
    <location>
        <begin position="378"/>
        <end position="430"/>
    </location>
</feature>
<proteinExistence type="predicted"/>
<dbReference type="InterPro" id="IPR000014">
    <property type="entry name" value="PAS"/>
</dbReference>
<dbReference type="SMART" id="SM00091">
    <property type="entry name" value="PAS"/>
    <property type="match status" value="2"/>
</dbReference>
<evidence type="ECO:0000256" key="7">
    <source>
        <dbReference type="ARBA" id="ARBA00022630"/>
    </source>
</evidence>
<keyword evidence="10" id="KW-0677">Repeat</keyword>
<feature type="domain" description="PAC" evidence="19">
    <location>
        <begin position="252"/>
        <end position="304"/>
    </location>
</feature>
<keyword evidence="15" id="KW-0843">Virulence</keyword>
<dbReference type="InterPro" id="IPR001610">
    <property type="entry name" value="PAC"/>
</dbReference>
<dbReference type="InterPro" id="IPR013655">
    <property type="entry name" value="PAS_fold_3"/>
</dbReference>
<reference evidence="20 21" key="1">
    <citation type="submission" date="2022-06" db="EMBL/GenBank/DDBJ databases">
        <title>Mesorhizobium sp. strain RP14 Genome sequencing and assembly.</title>
        <authorList>
            <person name="Kim I."/>
        </authorList>
    </citation>
    <scope>NUCLEOTIDE SEQUENCE [LARGE SCALE GENOMIC DNA]</scope>
    <source>
        <strain evidence="21">RP14(2022)</strain>
    </source>
</reference>
<evidence type="ECO:0000259" key="19">
    <source>
        <dbReference type="PROSITE" id="PS50113"/>
    </source>
</evidence>
<keyword evidence="6" id="KW-0716">Sensory transduction</keyword>
<keyword evidence="4" id="KW-0600">Photoreceptor protein</keyword>
<evidence type="ECO:0000256" key="1">
    <source>
        <dbReference type="ARBA" id="ARBA00000085"/>
    </source>
</evidence>
<evidence type="ECO:0000256" key="15">
    <source>
        <dbReference type="ARBA" id="ARBA00023026"/>
    </source>
</evidence>
<keyword evidence="21" id="KW-1185">Reference proteome</keyword>
<evidence type="ECO:0000256" key="14">
    <source>
        <dbReference type="ARBA" id="ARBA00022991"/>
    </source>
</evidence>
<gene>
    <name evidence="20" type="ORF">NGM99_16385</name>
</gene>
<keyword evidence="8" id="KW-0288">FMN</keyword>
<keyword evidence="5" id="KW-0597">Phosphoprotein</keyword>
<evidence type="ECO:0000256" key="5">
    <source>
        <dbReference type="ARBA" id="ARBA00022553"/>
    </source>
</evidence>
<keyword evidence="11" id="KW-0547">Nucleotide-binding</keyword>
<keyword evidence="9" id="KW-0808">Transferase</keyword>
<dbReference type="PANTHER" id="PTHR41523">
    <property type="entry name" value="TWO-COMPONENT SYSTEM SENSOR PROTEIN"/>
    <property type="match status" value="1"/>
</dbReference>
<evidence type="ECO:0000256" key="16">
    <source>
        <dbReference type="ARBA" id="ARBA00023170"/>
    </source>
</evidence>
<evidence type="ECO:0000256" key="9">
    <source>
        <dbReference type="ARBA" id="ARBA00022679"/>
    </source>
</evidence>
<keyword evidence="14" id="KW-0157">Chromophore</keyword>
<dbReference type="CDD" id="cd00130">
    <property type="entry name" value="PAS"/>
    <property type="match status" value="2"/>
</dbReference>
<dbReference type="SMART" id="SM00086">
    <property type="entry name" value="PAC"/>
    <property type="match status" value="3"/>
</dbReference>
<evidence type="ECO:0000256" key="12">
    <source>
        <dbReference type="ARBA" id="ARBA00022777"/>
    </source>
</evidence>
<dbReference type="PANTHER" id="PTHR41523:SF8">
    <property type="entry name" value="ETHYLENE RESPONSE SENSOR PROTEIN"/>
    <property type="match status" value="1"/>
</dbReference>
<keyword evidence="12" id="KW-0418">Kinase</keyword>
<evidence type="ECO:0000256" key="3">
    <source>
        <dbReference type="ARBA" id="ARBA00021740"/>
    </source>
</evidence>
<organism evidence="20 21">
    <name type="scientific">Mesorhizobium liriopis</name>
    <dbReference type="NCBI Taxonomy" id="2953882"/>
    <lineage>
        <taxon>Bacteria</taxon>
        <taxon>Pseudomonadati</taxon>
        <taxon>Pseudomonadota</taxon>
        <taxon>Alphaproteobacteria</taxon>
        <taxon>Hyphomicrobiales</taxon>
        <taxon>Phyllobacteriaceae</taxon>
        <taxon>Mesorhizobium</taxon>
    </lineage>
</organism>
<evidence type="ECO:0000313" key="21">
    <source>
        <dbReference type="Proteomes" id="UP001205906"/>
    </source>
</evidence>
<evidence type="ECO:0000256" key="4">
    <source>
        <dbReference type="ARBA" id="ARBA00022543"/>
    </source>
</evidence>
<feature type="domain" description="PAS" evidence="18">
    <location>
        <begin position="305"/>
        <end position="375"/>
    </location>
</feature>
<dbReference type="Gene3D" id="3.30.450.20">
    <property type="entry name" value="PAS domain"/>
    <property type="match status" value="3"/>
</dbReference>
<evidence type="ECO:0000256" key="6">
    <source>
        <dbReference type="ARBA" id="ARBA00022606"/>
    </source>
</evidence>
<evidence type="ECO:0000256" key="8">
    <source>
        <dbReference type="ARBA" id="ARBA00022643"/>
    </source>
</evidence>
<dbReference type="RefSeq" id="WP_252820876.1">
    <property type="nucleotide sequence ID" value="NZ_JAMXQS010000008.1"/>
</dbReference>
<dbReference type="Gene3D" id="2.10.70.100">
    <property type="match status" value="1"/>
</dbReference>
<dbReference type="Proteomes" id="UP001205906">
    <property type="component" value="Unassembled WGS sequence"/>
</dbReference>
<dbReference type="InterPro" id="IPR035965">
    <property type="entry name" value="PAS-like_dom_sf"/>
</dbReference>
<name>A0ABT1C944_9HYPH</name>
<evidence type="ECO:0000256" key="17">
    <source>
        <dbReference type="SAM" id="MobiDB-lite"/>
    </source>
</evidence>
<keyword evidence="16" id="KW-0675">Receptor</keyword>